<dbReference type="PANTHER" id="PTHR34135">
    <property type="entry name" value="LYSOZYME"/>
    <property type="match status" value="1"/>
</dbReference>
<evidence type="ECO:0000256" key="2">
    <source>
        <dbReference type="ARBA" id="ARBA00022729"/>
    </source>
</evidence>
<dbReference type="eggNOG" id="COG3757">
    <property type="taxonomic scope" value="Bacteria"/>
</dbReference>
<dbReference type="PATRIC" id="fig|1123500.6.peg.138"/>
<reference evidence="4 5" key="1">
    <citation type="journal article" date="2015" name="Genome Announc.">
        <title>Expanding the biotechnology potential of lactobacilli through comparative genomics of 213 strains and associated genera.</title>
        <authorList>
            <person name="Sun Z."/>
            <person name="Harris H.M."/>
            <person name="McCann A."/>
            <person name="Guo C."/>
            <person name="Argimon S."/>
            <person name="Zhang W."/>
            <person name="Yang X."/>
            <person name="Jeffery I.B."/>
            <person name="Cooney J.C."/>
            <person name="Kagawa T.F."/>
            <person name="Liu W."/>
            <person name="Song Y."/>
            <person name="Salvetti E."/>
            <person name="Wrobel A."/>
            <person name="Rasinkangas P."/>
            <person name="Parkhill J."/>
            <person name="Rea M.C."/>
            <person name="O'Sullivan O."/>
            <person name="Ritari J."/>
            <person name="Douillard F.P."/>
            <person name="Paul Ross R."/>
            <person name="Yang R."/>
            <person name="Briner A.E."/>
            <person name="Felis G.E."/>
            <person name="de Vos W.M."/>
            <person name="Barrangou R."/>
            <person name="Klaenhammer T.R."/>
            <person name="Caufield P.W."/>
            <person name="Cui Y."/>
            <person name="Zhang H."/>
            <person name="O'Toole P.W."/>
        </authorList>
    </citation>
    <scope>NUCLEOTIDE SEQUENCE [LARGE SCALE GENOMIC DNA]</scope>
    <source>
        <strain evidence="4 5">DSM 20190</strain>
    </source>
</reference>
<dbReference type="InterPro" id="IPR038200">
    <property type="entry name" value="GW_dom_sf"/>
</dbReference>
<dbReference type="InterPro" id="IPR017853">
    <property type="entry name" value="GH"/>
</dbReference>
<proteinExistence type="inferred from homology"/>
<dbReference type="PROSITE" id="PS51904">
    <property type="entry name" value="GLYCOSYL_HYDROL_F25_2"/>
    <property type="match status" value="1"/>
</dbReference>
<evidence type="ECO:0000259" key="3">
    <source>
        <dbReference type="PROSITE" id="PS51780"/>
    </source>
</evidence>
<dbReference type="SUPFAM" id="SSF51445">
    <property type="entry name" value="(Trans)glycosidases"/>
    <property type="match status" value="1"/>
</dbReference>
<accession>A0A0R2FZH5</accession>
<organism evidence="4 5">
    <name type="scientific">Weissella halotolerans DSM 20190</name>
    <dbReference type="NCBI Taxonomy" id="1123500"/>
    <lineage>
        <taxon>Bacteria</taxon>
        <taxon>Bacillati</taxon>
        <taxon>Bacillota</taxon>
        <taxon>Bacilli</taxon>
        <taxon>Lactobacillales</taxon>
        <taxon>Lactobacillaceae</taxon>
        <taxon>Weissella</taxon>
    </lineage>
</organism>
<dbReference type="SUPFAM" id="SSF82057">
    <property type="entry name" value="Prokaryotic SH3-related domain"/>
    <property type="match status" value="5"/>
</dbReference>
<gene>
    <name evidence="4" type="ORF">IV68_GL000140</name>
</gene>
<comment type="similarity">
    <text evidence="1">Belongs to the glycosyl hydrolase 25 family.</text>
</comment>
<dbReference type="RefSeq" id="WP_022791165.1">
    <property type="nucleotide sequence ID" value="NZ_ATUU01000001.1"/>
</dbReference>
<dbReference type="GO" id="GO:0016998">
    <property type="term" value="P:cell wall macromolecule catabolic process"/>
    <property type="evidence" value="ECO:0007669"/>
    <property type="project" value="InterPro"/>
</dbReference>
<feature type="domain" description="GW" evidence="3">
    <location>
        <begin position="491"/>
        <end position="570"/>
    </location>
</feature>
<sequence length="647" mass="72822">MKLKEILIGVMTMGMGLVFSMGLVLASGVPTLRVDDPSIPRTDVVDISSNNGVPSVQDFKIMKQHGVQTIMVKLTEFTTYRNPYARQQIANARAAGLKIGAYHYSWYTNNQEAHQEAAYFVSYARDLGLATTTPMADDLEDTYTKKGDVTEHAKAFRSTVQSKGYRHNLLYTYSSYVSGTGLRTNDYGNKNIWMAQYPYTPSKNSLWNAQYGMWQFNSRMTFPGVSGLFDASIDYVGAVSTPPTQYAKIVQTKSVNYKAKILNTTNGVYINQPWRVQGGQYKTRASTYANQIVQVKSEVLTSYGVWWVGFDLNGQHMWMDIKAVQPVFPTQTIDKYVFFLHPRSQDSLYASAPYGIQGAQNKGLIKDKVSASQAVHVTKETVHNGVTWYLGNFSGQTYWFDSRAAVVDTTKPKAVNYAVTINQTNRRDGLFSGLPWRYHGKYVGLATSYQGKQVQVTKEWKDLLGTTWIYFKLGDQQVWMNQAGSKIDFPTQVTDKYVFLQPRTQDSLFANAPYGIQGAQNKGLVKDKAPANQAVHVTKATVYNGVTWYLGNFNGQVYWFDSRAGVVDTTKPKTVNYSATIEQANRRDGLFVSLPWTYQGKLVAMANQYNHRKVIITQEWTTPLGNTWVAFDLNGKTVWLDKAGIQK</sequence>
<feature type="domain" description="GW" evidence="3">
    <location>
        <begin position="571"/>
        <end position="647"/>
    </location>
</feature>
<protein>
    <submittedName>
        <fullName evidence="4">Lyzozyme M1 (1,4-beta-N-acetylmuramidase)</fullName>
    </submittedName>
</protein>
<dbReference type="GO" id="GO:0009253">
    <property type="term" value="P:peptidoglycan catabolic process"/>
    <property type="evidence" value="ECO:0007669"/>
    <property type="project" value="InterPro"/>
</dbReference>
<feature type="domain" description="GW" evidence="3">
    <location>
        <begin position="251"/>
        <end position="329"/>
    </location>
</feature>
<dbReference type="InParanoid" id="A0A0R2FZH5"/>
<dbReference type="EMBL" id="JQAX01000001">
    <property type="protein sequence ID" value="KRN33342.1"/>
    <property type="molecule type" value="Genomic_DNA"/>
</dbReference>
<feature type="domain" description="GW" evidence="3">
    <location>
        <begin position="411"/>
        <end position="490"/>
    </location>
</feature>
<dbReference type="Gene3D" id="3.20.20.80">
    <property type="entry name" value="Glycosidases"/>
    <property type="match status" value="1"/>
</dbReference>
<dbReference type="InterPro" id="IPR025987">
    <property type="entry name" value="GW_dom"/>
</dbReference>
<dbReference type="GO" id="GO:0003796">
    <property type="term" value="F:lysozyme activity"/>
    <property type="evidence" value="ECO:0007669"/>
    <property type="project" value="InterPro"/>
</dbReference>
<dbReference type="GO" id="GO:0016052">
    <property type="term" value="P:carbohydrate catabolic process"/>
    <property type="evidence" value="ECO:0007669"/>
    <property type="project" value="TreeGrafter"/>
</dbReference>
<dbReference type="PROSITE" id="PS51780">
    <property type="entry name" value="GW"/>
    <property type="match status" value="4"/>
</dbReference>
<dbReference type="Gene3D" id="2.30.30.170">
    <property type="match status" value="5"/>
</dbReference>
<keyword evidence="2" id="KW-0732">Signal</keyword>
<dbReference type="Proteomes" id="UP000051296">
    <property type="component" value="Unassembled WGS sequence"/>
</dbReference>
<dbReference type="PANTHER" id="PTHR34135:SF2">
    <property type="entry name" value="LYSOZYME"/>
    <property type="match status" value="1"/>
</dbReference>
<name>A0A0R2FZH5_9LACO</name>
<dbReference type="Pfam" id="PF13457">
    <property type="entry name" value="GW"/>
    <property type="match status" value="5"/>
</dbReference>
<keyword evidence="5" id="KW-1185">Reference proteome</keyword>
<evidence type="ECO:0000313" key="4">
    <source>
        <dbReference type="EMBL" id="KRN33342.1"/>
    </source>
</evidence>
<evidence type="ECO:0000313" key="5">
    <source>
        <dbReference type="Proteomes" id="UP000051296"/>
    </source>
</evidence>
<dbReference type="InterPro" id="IPR002053">
    <property type="entry name" value="Glyco_hydro_25"/>
</dbReference>
<dbReference type="STRING" id="1123500.GCA_000420365_00363"/>
<dbReference type="AlphaFoldDB" id="A0A0R2FZH5"/>
<comment type="caution">
    <text evidence="4">The sequence shown here is derived from an EMBL/GenBank/DDBJ whole genome shotgun (WGS) entry which is preliminary data.</text>
</comment>
<dbReference type="Pfam" id="PF01183">
    <property type="entry name" value="Glyco_hydro_25"/>
    <property type="match status" value="1"/>
</dbReference>
<evidence type="ECO:0000256" key="1">
    <source>
        <dbReference type="ARBA" id="ARBA00010646"/>
    </source>
</evidence>